<dbReference type="InterPro" id="IPR041492">
    <property type="entry name" value="HAD_2"/>
</dbReference>
<reference evidence="5 6" key="1">
    <citation type="submission" date="2015-03" db="EMBL/GenBank/DDBJ databases">
        <title>Comparative analysis of the OM43 clade including a novel species from Red Sea uncovers genomic and metabolic diversity among marine methylotrophs.</title>
        <authorList>
            <person name="Jimenez-Infante F."/>
            <person name="Ngugi D.K."/>
            <person name="Vinu M."/>
            <person name="Alam I."/>
            <person name="Kamau A."/>
            <person name="Blom J."/>
            <person name="Bajic V.B."/>
            <person name="Stingl U."/>
        </authorList>
    </citation>
    <scope>NUCLEOTIDE SEQUENCE [LARGE SCALE GENOMIC DNA]</scope>
    <source>
        <strain evidence="5 6">MBRSH7</strain>
    </source>
</reference>
<dbReference type="Proteomes" id="UP000066549">
    <property type="component" value="Chromosome"/>
</dbReference>
<dbReference type="AlphaFoldDB" id="A0A0H4J266"/>
<dbReference type="GO" id="GO:0006281">
    <property type="term" value="P:DNA repair"/>
    <property type="evidence" value="ECO:0007669"/>
    <property type="project" value="TreeGrafter"/>
</dbReference>
<evidence type="ECO:0000313" key="5">
    <source>
        <dbReference type="EMBL" id="AKO66140.1"/>
    </source>
</evidence>
<dbReference type="SFLD" id="SFLDG01129">
    <property type="entry name" value="C1.5:_HAD__Beta-PGM__Phosphata"/>
    <property type="match status" value="1"/>
</dbReference>
<keyword evidence="6" id="KW-1185">Reference proteome</keyword>
<proteinExistence type="inferred from homology"/>
<evidence type="ECO:0000256" key="2">
    <source>
        <dbReference type="ARBA" id="ARBA00004818"/>
    </source>
</evidence>
<sequence length="218" mass="25395">MDLTKYNTIIFDCDGVLLNSNFKKSEAYRYAAIDFGATKEQAEKLVQYHVENTGISRYVKFEYFLTNILQQSFNEEDFSFLIKSLNHNVLKILNDCEVATGLDELRELTRNQHWMVMSGGDQEEVRTILASKHLDHLFDYGIYGSPDSKHDIVKYHLEKNSDFMPAIFFGDAEYDIKTAKNFNLDFIFISGWSDFSAWEETVKRENILSVKHLKDLII</sequence>
<evidence type="ECO:0000256" key="1">
    <source>
        <dbReference type="ARBA" id="ARBA00000830"/>
    </source>
</evidence>
<dbReference type="SUPFAM" id="SSF56784">
    <property type="entry name" value="HAD-like"/>
    <property type="match status" value="1"/>
</dbReference>
<comment type="similarity">
    <text evidence="3">Belongs to the HAD-like hydrolase superfamily. CbbY/CbbZ/Gph/YieH family.</text>
</comment>
<gene>
    <name evidence="5" type="ORF">VI33_05490</name>
</gene>
<dbReference type="GO" id="GO:0005829">
    <property type="term" value="C:cytosol"/>
    <property type="evidence" value="ECO:0007669"/>
    <property type="project" value="TreeGrafter"/>
</dbReference>
<dbReference type="CDD" id="cd01427">
    <property type="entry name" value="HAD_like"/>
    <property type="match status" value="1"/>
</dbReference>
<dbReference type="Pfam" id="PF13419">
    <property type="entry name" value="HAD_2"/>
    <property type="match status" value="1"/>
</dbReference>
<dbReference type="Gene3D" id="1.10.150.240">
    <property type="entry name" value="Putative phosphatase, domain 2"/>
    <property type="match status" value="1"/>
</dbReference>
<dbReference type="EMBL" id="CP011002">
    <property type="protein sequence ID" value="AKO66140.1"/>
    <property type="molecule type" value="Genomic_DNA"/>
</dbReference>
<dbReference type="InterPro" id="IPR050155">
    <property type="entry name" value="HAD-like_hydrolase_sf"/>
</dbReference>
<dbReference type="Gene3D" id="3.40.50.1000">
    <property type="entry name" value="HAD superfamily/HAD-like"/>
    <property type="match status" value="1"/>
</dbReference>
<dbReference type="PANTHER" id="PTHR43434">
    <property type="entry name" value="PHOSPHOGLYCOLATE PHOSPHATASE"/>
    <property type="match status" value="1"/>
</dbReference>
<evidence type="ECO:0000256" key="3">
    <source>
        <dbReference type="ARBA" id="ARBA00006171"/>
    </source>
</evidence>
<dbReference type="InterPro" id="IPR036412">
    <property type="entry name" value="HAD-like_sf"/>
</dbReference>
<dbReference type="EC" id="3.1.3.18" evidence="4"/>
<comment type="catalytic activity">
    <reaction evidence="1">
        <text>2-phosphoglycolate + H2O = glycolate + phosphate</text>
        <dbReference type="Rhea" id="RHEA:14369"/>
        <dbReference type="ChEBI" id="CHEBI:15377"/>
        <dbReference type="ChEBI" id="CHEBI:29805"/>
        <dbReference type="ChEBI" id="CHEBI:43474"/>
        <dbReference type="ChEBI" id="CHEBI:58033"/>
        <dbReference type="EC" id="3.1.3.18"/>
    </reaction>
</comment>
<comment type="pathway">
    <text evidence="2">Organic acid metabolism; glycolate biosynthesis; glycolate from 2-phosphoglycolate: step 1/1.</text>
</comment>
<evidence type="ECO:0000313" key="6">
    <source>
        <dbReference type="Proteomes" id="UP000066549"/>
    </source>
</evidence>
<dbReference type="GO" id="GO:0008967">
    <property type="term" value="F:phosphoglycolate phosphatase activity"/>
    <property type="evidence" value="ECO:0007669"/>
    <property type="project" value="UniProtKB-EC"/>
</dbReference>
<protein>
    <recommendedName>
        <fullName evidence="4">phosphoglycolate phosphatase</fullName>
        <ecNumber evidence="4">3.1.3.18</ecNumber>
    </recommendedName>
</protein>
<organism evidence="5 6">
    <name type="scientific">Methylophilales bacterium MBRS-H7</name>
    <dbReference type="NCBI Taxonomy" id="1623450"/>
    <lineage>
        <taxon>Bacteria</taxon>
        <taxon>Pseudomonadati</taxon>
        <taxon>Pseudomonadota</taxon>
        <taxon>Betaproteobacteria</taxon>
        <taxon>Nitrosomonadales</taxon>
        <taxon>OM43 clade</taxon>
    </lineage>
</organism>
<name>A0A0H4J266_9PROT</name>
<accession>A0A0H4J266</accession>
<dbReference type="OrthoDB" id="9800058at2"/>
<evidence type="ECO:0000256" key="4">
    <source>
        <dbReference type="ARBA" id="ARBA00013078"/>
    </source>
</evidence>
<dbReference type="InterPro" id="IPR023198">
    <property type="entry name" value="PGP-like_dom2"/>
</dbReference>
<dbReference type="InterPro" id="IPR023214">
    <property type="entry name" value="HAD_sf"/>
</dbReference>
<dbReference type="PANTHER" id="PTHR43434:SF1">
    <property type="entry name" value="PHOSPHOGLYCOLATE PHOSPHATASE"/>
    <property type="match status" value="1"/>
</dbReference>
<dbReference type="SFLD" id="SFLDS00003">
    <property type="entry name" value="Haloacid_Dehalogenase"/>
    <property type="match status" value="1"/>
</dbReference>